<feature type="active site" description="Proton donor/acceptor" evidence="13">
    <location>
        <position position="154"/>
    </location>
</feature>
<accession>A0A1Y3PQP1</accession>
<gene>
    <name evidence="13" type="primary">dapB</name>
    <name evidence="16" type="ORF">BAA01_02670</name>
</gene>
<feature type="binding site" evidence="13">
    <location>
        <begin position="10"/>
        <end position="15"/>
    </location>
    <ligand>
        <name>NAD(+)</name>
        <dbReference type="ChEBI" id="CHEBI:57540"/>
    </ligand>
</feature>
<evidence type="ECO:0000256" key="10">
    <source>
        <dbReference type="ARBA" id="ARBA00038983"/>
    </source>
</evidence>
<evidence type="ECO:0000256" key="9">
    <source>
        <dbReference type="ARBA" id="ARBA00037922"/>
    </source>
</evidence>
<dbReference type="UniPathway" id="UPA00034">
    <property type="reaction ID" value="UER00018"/>
</dbReference>
<comment type="function">
    <text evidence="13">Catalyzes the conversion of 4-hydroxy-tetrahydrodipicolinate (HTPA) to tetrahydrodipicolinate.</text>
</comment>
<evidence type="ECO:0000256" key="12">
    <source>
        <dbReference type="ARBA" id="ARBA00049396"/>
    </source>
</evidence>
<evidence type="ECO:0000256" key="1">
    <source>
        <dbReference type="ARBA" id="ARBA00006642"/>
    </source>
</evidence>
<keyword evidence="3 13" id="KW-0028">Amino-acid biosynthesis</keyword>
<dbReference type="EMBL" id="LZRT01000036">
    <property type="protein sequence ID" value="OUM89685.1"/>
    <property type="molecule type" value="Genomic_DNA"/>
</dbReference>
<feature type="binding site" evidence="13">
    <location>
        <position position="36"/>
    </location>
    <ligand>
        <name>NAD(+)</name>
        <dbReference type="ChEBI" id="CHEBI:57540"/>
    </ligand>
</feature>
<sequence>MSGIRVAVAGAKGRMGQEVVKMVLNDPELSLVAAIDSKLDGVPVSEVLGLETPVLFYRSLSYALDATKPDVLVDFTVPDTVKANAEVAIDSGVRPVIGTTGLQLEEIEQLDSRCRQQGIGGVVAPNFAIGAVLMMHFAALAAKYFPHVEIIEYHHDQKLDAPSGTSLKTAELISMARKEMRQGHPQEEERLDGVRGGYYHGFRIHSVRLPGLVAHQEVLFGAPGQTLSIRHDSMNRESFMPGVNLAIKKVMTLQGMVYGLEHLLELD</sequence>
<evidence type="ECO:0000256" key="13">
    <source>
        <dbReference type="HAMAP-Rule" id="MF_00102"/>
    </source>
</evidence>
<feature type="binding site" evidence="13">
    <location>
        <begin position="124"/>
        <end position="127"/>
    </location>
    <ligand>
        <name>NAD(+)</name>
        <dbReference type="ChEBI" id="CHEBI:57540"/>
    </ligand>
</feature>
<comment type="catalytic activity">
    <reaction evidence="11 13">
        <text>(S)-2,3,4,5-tetrahydrodipicolinate + NADP(+) + H2O = (2S,4S)-4-hydroxy-2,3,4,5-tetrahydrodipicolinate + NADPH + H(+)</text>
        <dbReference type="Rhea" id="RHEA:35331"/>
        <dbReference type="ChEBI" id="CHEBI:15377"/>
        <dbReference type="ChEBI" id="CHEBI:15378"/>
        <dbReference type="ChEBI" id="CHEBI:16845"/>
        <dbReference type="ChEBI" id="CHEBI:57783"/>
        <dbReference type="ChEBI" id="CHEBI:58349"/>
        <dbReference type="ChEBI" id="CHEBI:67139"/>
        <dbReference type="EC" id="1.17.1.8"/>
    </reaction>
</comment>
<dbReference type="PANTHER" id="PTHR20836:SF0">
    <property type="entry name" value="4-HYDROXY-TETRAHYDRODIPICOLINATE REDUCTASE 1, CHLOROPLASTIC-RELATED"/>
    <property type="match status" value="1"/>
</dbReference>
<dbReference type="InterPro" id="IPR000846">
    <property type="entry name" value="DapB_N"/>
</dbReference>
<dbReference type="GO" id="GO:0009089">
    <property type="term" value="P:lysine biosynthetic process via diaminopimelate"/>
    <property type="evidence" value="ECO:0007669"/>
    <property type="project" value="UniProtKB-UniRule"/>
</dbReference>
<dbReference type="PANTHER" id="PTHR20836">
    <property type="entry name" value="DIHYDRODIPICOLINATE REDUCTASE"/>
    <property type="match status" value="1"/>
</dbReference>
<evidence type="ECO:0000256" key="6">
    <source>
        <dbReference type="ARBA" id="ARBA00023002"/>
    </source>
</evidence>
<dbReference type="InterPro" id="IPR036291">
    <property type="entry name" value="NAD(P)-bd_dom_sf"/>
</dbReference>
<keyword evidence="6 13" id="KW-0560">Oxidoreductase</keyword>
<dbReference type="AlphaFoldDB" id="A0A1Y3PQP1"/>
<dbReference type="Pfam" id="PF05173">
    <property type="entry name" value="DapB_C"/>
    <property type="match status" value="1"/>
</dbReference>
<dbReference type="FunFam" id="3.30.360.10:FF:000009">
    <property type="entry name" value="4-hydroxy-tetrahydrodipicolinate reductase"/>
    <property type="match status" value="1"/>
</dbReference>
<comment type="caution">
    <text evidence="16">The sequence shown here is derived from an EMBL/GenBank/DDBJ whole genome shotgun (WGS) entry which is preliminary data.</text>
</comment>
<comment type="similarity">
    <text evidence="1 13">Belongs to the DapB family.</text>
</comment>
<keyword evidence="7 13" id="KW-0520">NAD</keyword>
<dbReference type="NCBIfam" id="TIGR00036">
    <property type="entry name" value="dapB"/>
    <property type="match status" value="1"/>
</dbReference>
<dbReference type="HAMAP" id="MF_00102">
    <property type="entry name" value="DapB"/>
    <property type="match status" value="1"/>
</dbReference>
<dbReference type="InterPro" id="IPR022664">
    <property type="entry name" value="DapB_N_CS"/>
</dbReference>
<evidence type="ECO:0000256" key="5">
    <source>
        <dbReference type="ARBA" id="ARBA00022915"/>
    </source>
</evidence>
<dbReference type="PROSITE" id="PS01298">
    <property type="entry name" value="DAPB"/>
    <property type="match status" value="1"/>
</dbReference>
<feature type="binding site" evidence="13">
    <location>
        <position position="155"/>
    </location>
    <ligand>
        <name>(S)-2,3,4,5-tetrahydrodipicolinate</name>
        <dbReference type="ChEBI" id="CHEBI:16845"/>
    </ligand>
</feature>
<dbReference type="Proteomes" id="UP000196475">
    <property type="component" value="Unassembled WGS sequence"/>
</dbReference>
<feature type="domain" description="Dihydrodipicolinate reductase C-terminal" evidence="15">
    <location>
        <begin position="130"/>
        <end position="264"/>
    </location>
</feature>
<dbReference type="EC" id="1.17.1.8" evidence="10 13"/>
<keyword evidence="4 13" id="KW-0521">NADP</keyword>
<comment type="catalytic activity">
    <reaction evidence="12 13">
        <text>(S)-2,3,4,5-tetrahydrodipicolinate + NAD(+) + H2O = (2S,4S)-4-hydroxy-2,3,4,5-tetrahydrodipicolinate + NADH + H(+)</text>
        <dbReference type="Rhea" id="RHEA:35323"/>
        <dbReference type="ChEBI" id="CHEBI:15377"/>
        <dbReference type="ChEBI" id="CHEBI:15378"/>
        <dbReference type="ChEBI" id="CHEBI:16845"/>
        <dbReference type="ChEBI" id="CHEBI:57540"/>
        <dbReference type="ChEBI" id="CHEBI:57945"/>
        <dbReference type="ChEBI" id="CHEBI:67139"/>
        <dbReference type="EC" id="1.17.1.8"/>
    </reaction>
</comment>
<keyword evidence="2 13" id="KW-0963">Cytoplasm</keyword>
<dbReference type="GO" id="GO:0008839">
    <property type="term" value="F:4-hydroxy-tetrahydrodipicolinate reductase"/>
    <property type="evidence" value="ECO:0007669"/>
    <property type="project" value="UniProtKB-UniRule"/>
</dbReference>
<evidence type="ECO:0000259" key="14">
    <source>
        <dbReference type="Pfam" id="PF01113"/>
    </source>
</evidence>
<evidence type="ECO:0000256" key="3">
    <source>
        <dbReference type="ARBA" id="ARBA00022605"/>
    </source>
</evidence>
<organism evidence="16 17">
    <name type="scientific">Bacillus thermozeamaize</name>
    <dbReference type="NCBI Taxonomy" id="230954"/>
    <lineage>
        <taxon>Bacteria</taxon>
        <taxon>Bacillati</taxon>
        <taxon>Bacillota</taxon>
        <taxon>Bacilli</taxon>
        <taxon>Bacillales</taxon>
        <taxon>Bacillaceae</taxon>
        <taxon>Bacillus</taxon>
    </lineage>
</organism>
<comment type="pathway">
    <text evidence="9 13">Amino-acid biosynthesis; L-lysine biosynthesis via DAP pathway; (S)-tetrahydrodipicolinate from L-aspartate: step 4/4.</text>
</comment>
<comment type="subunit">
    <text evidence="13">Homotetramer.</text>
</comment>
<evidence type="ECO:0000259" key="15">
    <source>
        <dbReference type="Pfam" id="PF05173"/>
    </source>
</evidence>
<dbReference type="InterPro" id="IPR023940">
    <property type="entry name" value="DHDPR_bac"/>
</dbReference>
<dbReference type="GO" id="GO:0005829">
    <property type="term" value="C:cytosol"/>
    <property type="evidence" value="ECO:0007669"/>
    <property type="project" value="TreeGrafter"/>
</dbReference>
<evidence type="ECO:0000256" key="11">
    <source>
        <dbReference type="ARBA" id="ARBA00049080"/>
    </source>
</evidence>
<dbReference type="Gene3D" id="3.40.50.720">
    <property type="entry name" value="NAD(P)-binding Rossmann-like Domain"/>
    <property type="match status" value="1"/>
</dbReference>
<evidence type="ECO:0000256" key="7">
    <source>
        <dbReference type="ARBA" id="ARBA00023027"/>
    </source>
</evidence>
<proteinExistence type="inferred from homology"/>
<dbReference type="SUPFAM" id="SSF55347">
    <property type="entry name" value="Glyceraldehyde-3-phosphate dehydrogenase-like, C-terminal domain"/>
    <property type="match status" value="1"/>
</dbReference>
<dbReference type="CDD" id="cd02274">
    <property type="entry name" value="DHDPR_N"/>
    <property type="match status" value="1"/>
</dbReference>
<feature type="binding site" evidence="13">
    <location>
        <begin position="98"/>
        <end position="100"/>
    </location>
    <ligand>
        <name>NAD(+)</name>
        <dbReference type="ChEBI" id="CHEBI:57540"/>
    </ligand>
</feature>
<comment type="subcellular location">
    <subcellularLocation>
        <location evidence="13">Cytoplasm</location>
    </subcellularLocation>
</comment>
<name>A0A1Y3PQP1_9BACI</name>
<dbReference type="Pfam" id="PF01113">
    <property type="entry name" value="DapB_N"/>
    <property type="match status" value="1"/>
</dbReference>
<keyword evidence="8 13" id="KW-0457">Lysine biosynthesis</keyword>
<dbReference type="GO" id="GO:0016726">
    <property type="term" value="F:oxidoreductase activity, acting on CH or CH2 groups, NAD or NADP as acceptor"/>
    <property type="evidence" value="ECO:0007669"/>
    <property type="project" value="UniProtKB-UniRule"/>
</dbReference>
<feature type="binding site" evidence="13">
    <location>
        <begin position="164"/>
        <end position="165"/>
    </location>
    <ligand>
        <name>(S)-2,3,4,5-tetrahydrodipicolinate</name>
        <dbReference type="ChEBI" id="CHEBI:16845"/>
    </ligand>
</feature>
<dbReference type="PIRSF" id="PIRSF000161">
    <property type="entry name" value="DHPR"/>
    <property type="match status" value="1"/>
</dbReference>
<evidence type="ECO:0000256" key="2">
    <source>
        <dbReference type="ARBA" id="ARBA00022490"/>
    </source>
</evidence>
<dbReference type="Gene3D" id="3.30.360.10">
    <property type="entry name" value="Dihydrodipicolinate Reductase, domain 2"/>
    <property type="match status" value="1"/>
</dbReference>
<feature type="domain" description="Dihydrodipicolinate reductase N-terminal" evidence="14">
    <location>
        <begin position="4"/>
        <end position="127"/>
    </location>
</feature>
<comment type="caution">
    <text evidence="13">Was originally thought to be a dihydrodipicolinate reductase (DHDPR), catalyzing the conversion of dihydrodipicolinate to tetrahydrodipicolinate. However, it was shown in E.coli that the substrate of the enzymatic reaction is not dihydrodipicolinate (DHDP) but in fact (2S,4S)-4-hydroxy-2,3,4,5-tetrahydrodipicolinic acid (HTPA), the product released by the DapA-catalyzed reaction.</text>
</comment>
<keyword evidence="5 13" id="KW-0220">Diaminopimelate biosynthesis</keyword>
<comment type="caution">
    <text evidence="13">Lacks conserved residue(s) required for the propagation of feature annotation.</text>
</comment>
<feature type="active site" description="Proton donor" evidence="13">
    <location>
        <position position="158"/>
    </location>
</feature>
<dbReference type="GO" id="GO:0051287">
    <property type="term" value="F:NAD binding"/>
    <property type="evidence" value="ECO:0007669"/>
    <property type="project" value="UniProtKB-UniRule"/>
</dbReference>
<dbReference type="SUPFAM" id="SSF51735">
    <property type="entry name" value="NAD(P)-binding Rossmann-fold domains"/>
    <property type="match status" value="1"/>
</dbReference>
<dbReference type="InterPro" id="IPR022663">
    <property type="entry name" value="DapB_C"/>
</dbReference>
<evidence type="ECO:0000256" key="4">
    <source>
        <dbReference type="ARBA" id="ARBA00022857"/>
    </source>
</evidence>
<dbReference type="GO" id="GO:0019877">
    <property type="term" value="P:diaminopimelate biosynthetic process"/>
    <property type="evidence" value="ECO:0007669"/>
    <property type="project" value="UniProtKB-UniRule"/>
</dbReference>
<dbReference type="GO" id="GO:0050661">
    <property type="term" value="F:NADP binding"/>
    <property type="evidence" value="ECO:0007669"/>
    <property type="project" value="UniProtKB-UniRule"/>
</dbReference>
<protein>
    <recommendedName>
        <fullName evidence="10 13">4-hydroxy-tetrahydrodipicolinate reductase</fullName>
        <shortName evidence="13">HTPA reductase</shortName>
        <ecNumber evidence="10 13">1.17.1.8</ecNumber>
    </recommendedName>
</protein>
<evidence type="ECO:0000256" key="8">
    <source>
        <dbReference type="ARBA" id="ARBA00023154"/>
    </source>
</evidence>
<evidence type="ECO:0000313" key="16">
    <source>
        <dbReference type="EMBL" id="OUM89685.1"/>
    </source>
</evidence>
<evidence type="ECO:0000313" key="17">
    <source>
        <dbReference type="Proteomes" id="UP000196475"/>
    </source>
</evidence>
<reference evidence="17" key="1">
    <citation type="submission" date="2016-06" db="EMBL/GenBank/DDBJ databases">
        <authorList>
            <person name="Nascimento L."/>
            <person name="Pereira R.V."/>
            <person name="Martins L.F."/>
            <person name="Quaggio R.B."/>
            <person name="Silva A.M."/>
            <person name="Setubal J.C."/>
        </authorList>
    </citation>
    <scope>NUCLEOTIDE SEQUENCE [LARGE SCALE GENOMIC DNA]</scope>
</reference>